<dbReference type="AlphaFoldDB" id="A0AAV3A4A5"/>
<keyword evidence="7 18" id="KW-0732">Signal</keyword>
<comment type="subcellular location">
    <subcellularLocation>
        <location evidence="2">Lysosome</location>
    </subcellularLocation>
    <subcellularLocation>
        <location evidence="3">Secreted</location>
    </subcellularLocation>
</comment>
<feature type="disulfide bond" evidence="16">
    <location>
        <begin position="336"/>
        <end position="345"/>
    </location>
</feature>
<evidence type="ECO:0000256" key="16">
    <source>
        <dbReference type="PIRSR" id="PIRSR038193-3"/>
    </source>
</evidence>
<feature type="glycosylation site" description="N-linked (GlcNAc...) asparagine" evidence="15">
    <location>
        <position position="266"/>
    </location>
</feature>
<dbReference type="InterPro" id="IPR017853">
    <property type="entry name" value="GH"/>
</dbReference>
<dbReference type="PANTHER" id="PTHR11769:SF23">
    <property type="entry name" value="HYALURONIDASE-1"/>
    <property type="match status" value="1"/>
</dbReference>
<proteinExistence type="inferred from homology"/>
<feature type="active site" description="Proton donor" evidence="14">
    <location>
        <position position="132"/>
    </location>
</feature>
<evidence type="ECO:0000256" key="4">
    <source>
        <dbReference type="ARBA" id="ARBA00008871"/>
    </source>
</evidence>
<accession>A0AAV3A4A5</accession>
<keyword evidence="5" id="KW-0964">Secreted</keyword>
<comment type="caution">
    <text evidence="19">The sequence shown here is derived from an EMBL/GenBank/DDBJ whole genome shotgun (WGS) entry which is preliminary data.</text>
</comment>
<dbReference type="GO" id="GO:0030214">
    <property type="term" value="P:hyaluronan catabolic process"/>
    <property type="evidence" value="ECO:0007669"/>
    <property type="project" value="TreeGrafter"/>
</dbReference>
<evidence type="ECO:0000256" key="1">
    <source>
        <dbReference type="ARBA" id="ARBA00000251"/>
    </source>
</evidence>
<keyword evidence="11" id="KW-0458">Lysosome</keyword>
<feature type="signal peptide" evidence="18">
    <location>
        <begin position="1"/>
        <end position="22"/>
    </location>
</feature>
<comment type="catalytic activity">
    <reaction evidence="1 17">
        <text>Random hydrolysis of (1-&gt;4)-linkages between N-acetyl-beta-D-glucosamine and D-glucuronate residues in hyaluronate.</text>
        <dbReference type="EC" id="3.2.1.35"/>
    </reaction>
</comment>
<evidence type="ECO:0000256" key="13">
    <source>
        <dbReference type="PIRNR" id="PIRNR038193"/>
    </source>
</evidence>
<keyword evidence="10" id="KW-0325">Glycoprotein</keyword>
<keyword evidence="12 17" id="KW-0326">Glycosidase</keyword>
<dbReference type="EMBL" id="DYDO01000009">
    <property type="protein sequence ID" value="DBA18360.1"/>
    <property type="molecule type" value="Genomic_DNA"/>
</dbReference>
<evidence type="ECO:0000256" key="11">
    <source>
        <dbReference type="ARBA" id="ARBA00023228"/>
    </source>
</evidence>
<dbReference type="PIRSF" id="PIRSF038193">
    <property type="entry name" value="Hyaluronidase"/>
    <property type="match status" value="1"/>
</dbReference>
<name>A0AAV3A4A5_PYXAD</name>
<evidence type="ECO:0000256" key="15">
    <source>
        <dbReference type="PIRSR" id="PIRSR038193-2"/>
    </source>
</evidence>
<evidence type="ECO:0000256" key="18">
    <source>
        <dbReference type="SAM" id="SignalP"/>
    </source>
</evidence>
<keyword evidence="6" id="KW-0245">EGF-like domain</keyword>
<evidence type="ECO:0000256" key="17">
    <source>
        <dbReference type="RuleBase" id="RU610713"/>
    </source>
</evidence>
<keyword evidence="20" id="KW-1185">Reference proteome</keyword>
<reference evidence="19" key="1">
    <citation type="thesis" date="2020" institute="ProQuest LLC" country="789 East Eisenhower Parkway, Ann Arbor, MI, USA">
        <title>Comparative Genomics and Chromosome Evolution.</title>
        <authorList>
            <person name="Mudd A.B."/>
        </authorList>
    </citation>
    <scope>NUCLEOTIDE SEQUENCE</scope>
    <source>
        <strain evidence="19">1538</strain>
        <tissue evidence="19">Blood</tissue>
    </source>
</reference>
<keyword evidence="9 16" id="KW-1015">Disulfide bond</keyword>
<dbReference type="GO" id="GO:0005764">
    <property type="term" value="C:lysosome"/>
    <property type="evidence" value="ECO:0007669"/>
    <property type="project" value="UniProtKB-SubCell"/>
</dbReference>
<dbReference type="SUPFAM" id="SSF51445">
    <property type="entry name" value="(Trans)glycosidases"/>
    <property type="match status" value="1"/>
</dbReference>
<dbReference type="GO" id="GO:0005576">
    <property type="term" value="C:extracellular region"/>
    <property type="evidence" value="ECO:0007669"/>
    <property type="project" value="UniProtKB-SubCell"/>
</dbReference>
<sequence>MSPRFLPPAILHLLTIIVSISAAPTSLLPGRPFVTVWNAPTSQCWDKYGVDLDLDPFDVVVNQNQSFAGGEMVIFYRSQLGLYPYYGEDGDSINGGLPQNGSLSDHLDLAYKHLVTTIPSTDFHGAAVIDWEEWRPLWDRNWDKKDIYRKRSQDLVRGRHPEWPAQKVLLEARREFEEATEKFITSTLALCRKFRPGGLWGFYGFPSCYNYDYKRSGGNYTGQCPSMEEDLIQTIGQSAALGTTGIEACLAVKSYIDTTLGRYVVNVTTGAALCSRALCTGNGRCVRKDSTSNCHLHLHPDSFIIRRNPGGRGFLVSGEASKMDVSYMAVHFQCRCYPGWEGPDCSHLTG</sequence>
<evidence type="ECO:0000256" key="14">
    <source>
        <dbReference type="PIRSR" id="PIRSR038193-1"/>
    </source>
</evidence>
<evidence type="ECO:0000256" key="10">
    <source>
        <dbReference type="ARBA" id="ARBA00023180"/>
    </source>
</evidence>
<evidence type="ECO:0000313" key="20">
    <source>
        <dbReference type="Proteomes" id="UP001181693"/>
    </source>
</evidence>
<dbReference type="InterPro" id="IPR018155">
    <property type="entry name" value="Hyaluronidase"/>
</dbReference>
<comment type="similarity">
    <text evidence="4 13 17">Belongs to the glycosyl hydrolase 56 family.</text>
</comment>
<dbReference type="EC" id="3.2.1.35" evidence="17"/>
<feature type="disulfide bond" evidence="16">
    <location>
        <begin position="279"/>
        <end position="334"/>
    </location>
</feature>
<evidence type="ECO:0000256" key="12">
    <source>
        <dbReference type="ARBA" id="ARBA00023295"/>
    </source>
</evidence>
<keyword evidence="8 17" id="KW-0378">Hydrolase</keyword>
<dbReference type="GO" id="GO:0004415">
    <property type="term" value="F:hyalurononglucosaminidase activity"/>
    <property type="evidence" value="ECO:0007669"/>
    <property type="project" value="UniProtKB-UniRule"/>
</dbReference>
<evidence type="ECO:0000256" key="2">
    <source>
        <dbReference type="ARBA" id="ARBA00004371"/>
    </source>
</evidence>
<feature type="disulfide bond" evidence="16">
    <location>
        <begin position="208"/>
        <end position="224"/>
    </location>
</feature>
<feature type="chain" id="PRO_5043943311" description="Hyaluronidase" evidence="18">
    <location>
        <begin position="23"/>
        <end position="350"/>
    </location>
</feature>
<dbReference type="PRINTS" id="PR00846">
    <property type="entry name" value="GLHYDRLASE56"/>
</dbReference>
<feature type="disulfide bond" evidence="16">
    <location>
        <begin position="44"/>
        <end position="249"/>
    </location>
</feature>
<evidence type="ECO:0000313" key="19">
    <source>
        <dbReference type="EMBL" id="DBA18360.1"/>
    </source>
</evidence>
<evidence type="ECO:0000256" key="9">
    <source>
        <dbReference type="ARBA" id="ARBA00023157"/>
    </source>
</evidence>
<protein>
    <recommendedName>
        <fullName evidence="17">Hyaluronidase</fullName>
        <ecNumber evidence="17">3.2.1.35</ecNumber>
    </recommendedName>
</protein>
<dbReference type="Pfam" id="PF01630">
    <property type="entry name" value="Glyco_hydro_56"/>
    <property type="match status" value="1"/>
</dbReference>
<organism evidence="19 20">
    <name type="scientific">Pyxicephalus adspersus</name>
    <name type="common">African bullfrog</name>
    <dbReference type="NCBI Taxonomy" id="30357"/>
    <lineage>
        <taxon>Eukaryota</taxon>
        <taxon>Metazoa</taxon>
        <taxon>Chordata</taxon>
        <taxon>Craniata</taxon>
        <taxon>Vertebrata</taxon>
        <taxon>Euteleostomi</taxon>
        <taxon>Amphibia</taxon>
        <taxon>Batrachia</taxon>
        <taxon>Anura</taxon>
        <taxon>Neobatrachia</taxon>
        <taxon>Ranoidea</taxon>
        <taxon>Pyxicephalidae</taxon>
        <taxon>Pyxicephalinae</taxon>
        <taxon>Pyxicephalus</taxon>
    </lineage>
</organism>
<gene>
    <name evidence="19" type="ORF">GDO54_016613</name>
</gene>
<dbReference type="GO" id="GO:0031410">
    <property type="term" value="C:cytoplasmic vesicle"/>
    <property type="evidence" value="ECO:0007669"/>
    <property type="project" value="TreeGrafter"/>
</dbReference>
<dbReference type="Proteomes" id="UP001181693">
    <property type="component" value="Unassembled WGS sequence"/>
</dbReference>
<evidence type="ECO:0000256" key="6">
    <source>
        <dbReference type="ARBA" id="ARBA00022536"/>
    </source>
</evidence>
<dbReference type="PANTHER" id="PTHR11769">
    <property type="entry name" value="HYALURONIDASE"/>
    <property type="match status" value="1"/>
</dbReference>
<evidence type="ECO:0000256" key="5">
    <source>
        <dbReference type="ARBA" id="ARBA00022525"/>
    </source>
</evidence>
<evidence type="ECO:0000256" key="8">
    <source>
        <dbReference type="ARBA" id="ARBA00022801"/>
    </source>
</evidence>
<dbReference type="InterPro" id="IPR013785">
    <property type="entry name" value="Aldolase_TIM"/>
</dbReference>
<dbReference type="Gene3D" id="3.20.20.70">
    <property type="entry name" value="Aldolase class I"/>
    <property type="match status" value="2"/>
</dbReference>
<dbReference type="GO" id="GO:0005975">
    <property type="term" value="P:carbohydrate metabolic process"/>
    <property type="evidence" value="ECO:0007669"/>
    <property type="project" value="UniProtKB-UniRule"/>
</dbReference>
<feature type="disulfide bond" evidence="16">
    <location>
        <begin position="274"/>
        <end position="285"/>
    </location>
</feature>
<evidence type="ECO:0000256" key="3">
    <source>
        <dbReference type="ARBA" id="ARBA00004613"/>
    </source>
</evidence>
<evidence type="ECO:0000256" key="7">
    <source>
        <dbReference type="ARBA" id="ARBA00022729"/>
    </source>
</evidence>